<dbReference type="Proteomes" id="UP000078454">
    <property type="component" value="Unassembled WGS sequence"/>
</dbReference>
<keyword evidence="2" id="KW-0732">Signal</keyword>
<keyword evidence="1" id="KW-0812">Transmembrane</keyword>
<gene>
    <name evidence="3" type="ORF">A8708_22345</name>
</gene>
<dbReference type="STRING" id="1850517.A8708_22345"/>
<feature type="chain" id="PRO_5039222830" evidence="2">
    <location>
        <begin position="17"/>
        <end position="178"/>
    </location>
</feature>
<organism evidence="3 4">
    <name type="scientific">Paenibacillus oryzisoli</name>
    <dbReference type="NCBI Taxonomy" id="1850517"/>
    <lineage>
        <taxon>Bacteria</taxon>
        <taxon>Bacillati</taxon>
        <taxon>Bacillota</taxon>
        <taxon>Bacilli</taxon>
        <taxon>Bacillales</taxon>
        <taxon>Paenibacillaceae</taxon>
        <taxon>Paenibacillus</taxon>
    </lineage>
</organism>
<keyword evidence="1" id="KW-0472">Membrane</keyword>
<feature type="transmembrane region" description="Helical" evidence="1">
    <location>
        <begin position="153"/>
        <end position="173"/>
    </location>
</feature>
<feature type="transmembrane region" description="Helical" evidence="1">
    <location>
        <begin position="97"/>
        <end position="116"/>
    </location>
</feature>
<dbReference type="EMBL" id="LYPB01000085">
    <property type="protein sequence ID" value="OAS15074.1"/>
    <property type="molecule type" value="Genomic_DNA"/>
</dbReference>
<evidence type="ECO:0000313" key="3">
    <source>
        <dbReference type="EMBL" id="OAS15074.1"/>
    </source>
</evidence>
<proteinExistence type="predicted"/>
<accession>A0A198A0T7</accession>
<name>A0A198A0T7_9BACL</name>
<evidence type="ECO:0000256" key="1">
    <source>
        <dbReference type="SAM" id="Phobius"/>
    </source>
</evidence>
<feature type="transmembrane region" description="Helical" evidence="1">
    <location>
        <begin position="128"/>
        <end position="147"/>
    </location>
</feature>
<protein>
    <submittedName>
        <fullName evidence="3">Uncharacterized protein</fullName>
    </submittedName>
</protein>
<dbReference type="AlphaFoldDB" id="A0A198A0T7"/>
<sequence>MLVMTGMLIPAPFALAADHDHGQGTEAAVSNLGIATGLISVGAISALMMGIAAAILIVRIRANSSTLSPMNAMMAAMAVAMMTGLIGGTVFGIWLQSLFYSTVIGVTIGMAAGMVAGQAHSWLAALDGMLSGVMSGMMGAMLGVMIAQDHPVIMILFLDAIMLLALGILNRLIRNPSI</sequence>
<evidence type="ECO:0000256" key="2">
    <source>
        <dbReference type="SAM" id="SignalP"/>
    </source>
</evidence>
<reference evidence="3 4" key="1">
    <citation type="submission" date="2016-05" db="EMBL/GenBank/DDBJ databases">
        <title>Paenibacillus sp. 1ZS3-15 nov., isolated from the rhizosphere soil.</title>
        <authorList>
            <person name="Zhang X.X."/>
            <person name="Zhang J."/>
        </authorList>
    </citation>
    <scope>NUCLEOTIDE SEQUENCE [LARGE SCALE GENOMIC DNA]</scope>
    <source>
        <strain evidence="3 4">1ZS3-15</strain>
    </source>
</reference>
<feature type="transmembrane region" description="Helical" evidence="1">
    <location>
        <begin position="32"/>
        <end position="58"/>
    </location>
</feature>
<comment type="caution">
    <text evidence="3">The sequence shown here is derived from an EMBL/GenBank/DDBJ whole genome shotgun (WGS) entry which is preliminary data.</text>
</comment>
<evidence type="ECO:0000313" key="4">
    <source>
        <dbReference type="Proteomes" id="UP000078454"/>
    </source>
</evidence>
<keyword evidence="1" id="KW-1133">Transmembrane helix</keyword>
<feature type="transmembrane region" description="Helical" evidence="1">
    <location>
        <begin position="70"/>
        <end position="91"/>
    </location>
</feature>
<keyword evidence="4" id="KW-1185">Reference proteome</keyword>
<feature type="signal peptide" evidence="2">
    <location>
        <begin position="1"/>
        <end position="16"/>
    </location>
</feature>